<dbReference type="InterPro" id="IPR035979">
    <property type="entry name" value="RBD_domain_sf"/>
</dbReference>
<feature type="region of interest" description="Disordered" evidence="2">
    <location>
        <begin position="277"/>
        <end position="324"/>
    </location>
</feature>
<sequence>MEPLESHQNVFVGSSSQINQSHKSTEINQLNEIKSRTGVMIRGDLQLDTRSTRHVLSQRTLKLQDGCILRISKTHINTSIAIFPIPLSANHSELYNLVNLRYFGDYARVKTLEKEETKGFFTLYVQYELRFSAQHAKDRLINLNYSGVILNVMWADSEFLNNSIFVYFETPIPNSSLQSFSEEAVIEAFAQKFGPVIRADLQVDRLGNFKGCGIIFFVNSGKGERAATRALQLEEQERKVNVCGVCVKYKPRYENKSQKMKKRNYFWTVHEVKVKPTKVEKSEQDKEQQKKKKKEKRKEKMREKKKEKKLLKADKEIHYNSHHI</sequence>
<accession>A0A5J4XAR9</accession>
<keyword evidence="1" id="KW-0694">RNA-binding</keyword>
<reference evidence="4 5" key="1">
    <citation type="submission" date="2019-03" db="EMBL/GenBank/DDBJ databases">
        <title>Single cell metagenomics reveals metabolic interactions within the superorganism composed of flagellate Streblomastix strix and complex community of Bacteroidetes bacteria on its surface.</title>
        <authorList>
            <person name="Treitli S.C."/>
            <person name="Kolisko M."/>
            <person name="Husnik F."/>
            <person name="Keeling P."/>
            <person name="Hampl V."/>
        </authorList>
    </citation>
    <scope>NUCLEOTIDE SEQUENCE [LARGE SCALE GENOMIC DNA]</scope>
    <source>
        <strain evidence="4">ST1C</strain>
    </source>
</reference>
<proteinExistence type="predicted"/>
<gene>
    <name evidence="4" type="ORF">EZS28_000583</name>
</gene>
<feature type="domain" description="RRM" evidence="3">
    <location>
        <begin position="162"/>
        <end position="242"/>
    </location>
</feature>
<dbReference type="Proteomes" id="UP000324800">
    <property type="component" value="Unassembled WGS sequence"/>
</dbReference>
<dbReference type="CDD" id="cd00590">
    <property type="entry name" value="RRM_SF"/>
    <property type="match status" value="1"/>
</dbReference>
<feature type="compositionally biased region" description="Basic and acidic residues" evidence="2">
    <location>
        <begin position="298"/>
        <end position="324"/>
    </location>
</feature>
<evidence type="ECO:0000259" key="3">
    <source>
        <dbReference type="PROSITE" id="PS50102"/>
    </source>
</evidence>
<evidence type="ECO:0000256" key="1">
    <source>
        <dbReference type="PROSITE-ProRule" id="PRU00176"/>
    </source>
</evidence>
<evidence type="ECO:0000256" key="2">
    <source>
        <dbReference type="SAM" id="MobiDB-lite"/>
    </source>
</evidence>
<evidence type="ECO:0000313" key="5">
    <source>
        <dbReference type="Proteomes" id="UP000324800"/>
    </source>
</evidence>
<name>A0A5J4XAR9_9EUKA</name>
<comment type="caution">
    <text evidence="4">The sequence shown here is derived from an EMBL/GenBank/DDBJ whole genome shotgun (WGS) entry which is preliminary data.</text>
</comment>
<dbReference type="InterPro" id="IPR000504">
    <property type="entry name" value="RRM_dom"/>
</dbReference>
<evidence type="ECO:0000313" key="4">
    <source>
        <dbReference type="EMBL" id="KAA6403896.1"/>
    </source>
</evidence>
<dbReference type="AlphaFoldDB" id="A0A5J4XAR9"/>
<protein>
    <recommendedName>
        <fullName evidence="3">RRM domain-containing protein</fullName>
    </recommendedName>
</protein>
<dbReference type="SUPFAM" id="SSF54928">
    <property type="entry name" value="RNA-binding domain, RBD"/>
    <property type="match status" value="1"/>
</dbReference>
<organism evidence="4 5">
    <name type="scientific">Streblomastix strix</name>
    <dbReference type="NCBI Taxonomy" id="222440"/>
    <lineage>
        <taxon>Eukaryota</taxon>
        <taxon>Metamonada</taxon>
        <taxon>Preaxostyla</taxon>
        <taxon>Oxymonadida</taxon>
        <taxon>Streblomastigidae</taxon>
        <taxon>Streblomastix</taxon>
    </lineage>
</organism>
<dbReference type="PROSITE" id="PS50102">
    <property type="entry name" value="RRM"/>
    <property type="match status" value="1"/>
</dbReference>
<dbReference type="EMBL" id="SNRW01000049">
    <property type="protein sequence ID" value="KAA6403896.1"/>
    <property type="molecule type" value="Genomic_DNA"/>
</dbReference>
<dbReference type="GO" id="GO:0003723">
    <property type="term" value="F:RNA binding"/>
    <property type="evidence" value="ECO:0007669"/>
    <property type="project" value="UniProtKB-UniRule"/>
</dbReference>
<feature type="compositionally biased region" description="Basic and acidic residues" evidence="2">
    <location>
        <begin position="277"/>
        <end position="288"/>
    </location>
</feature>
<feature type="region of interest" description="Disordered" evidence="2">
    <location>
        <begin position="1"/>
        <end position="24"/>
    </location>
</feature>